<comment type="caution">
    <text evidence="1">The sequence shown here is derived from an EMBL/GenBank/DDBJ whole genome shotgun (WGS) entry which is preliminary data.</text>
</comment>
<protein>
    <submittedName>
        <fullName evidence="1">Uncharacterized protein</fullName>
    </submittedName>
</protein>
<name>A0A7Y9EQG1_9ACTN</name>
<dbReference type="Proteomes" id="UP000529783">
    <property type="component" value="Unassembled WGS sequence"/>
</dbReference>
<dbReference type="InterPro" id="IPR029068">
    <property type="entry name" value="Glyas_Bleomycin-R_OHBP_Dase"/>
</dbReference>
<gene>
    <name evidence="1" type="ORF">BJY14_007924</name>
</gene>
<dbReference type="EMBL" id="JACCBA010000001">
    <property type="protein sequence ID" value="NYD51941.1"/>
    <property type="molecule type" value="Genomic_DNA"/>
</dbReference>
<evidence type="ECO:0000313" key="2">
    <source>
        <dbReference type="Proteomes" id="UP000529783"/>
    </source>
</evidence>
<sequence length="57" mass="6261">MDIGVFSIMPAGASAGAYGRAQEPQVMDMKLDFVVVPVADVDKAKDFYTAPRRRSQR</sequence>
<reference evidence="1 2" key="1">
    <citation type="submission" date="2020-07" db="EMBL/GenBank/DDBJ databases">
        <title>Sequencing the genomes of 1000 actinobacteria strains.</title>
        <authorList>
            <person name="Klenk H.-P."/>
        </authorList>
    </citation>
    <scope>NUCLEOTIDE SEQUENCE [LARGE SCALE GENOMIC DNA]</scope>
    <source>
        <strain evidence="1 2">DSM 40398</strain>
    </source>
</reference>
<dbReference type="SUPFAM" id="SSF54593">
    <property type="entry name" value="Glyoxalase/Bleomycin resistance protein/Dihydroxybiphenyl dioxygenase"/>
    <property type="match status" value="1"/>
</dbReference>
<accession>A0A7Y9EQG1</accession>
<dbReference type="AlphaFoldDB" id="A0A7Y9EQG1"/>
<proteinExistence type="predicted"/>
<keyword evidence="2" id="KW-1185">Reference proteome</keyword>
<organism evidence="1 2">
    <name type="scientific">Actinomadura luteofluorescens</name>
    <dbReference type="NCBI Taxonomy" id="46163"/>
    <lineage>
        <taxon>Bacteria</taxon>
        <taxon>Bacillati</taxon>
        <taxon>Actinomycetota</taxon>
        <taxon>Actinomycetes</taxon>
        <taxon>Streptosporangiales</taxon>
        <taxon>Thermomonosporaceae</taxon>
        <taxon>Actinomadura</taxon>
    </lineage>
</organism>
<dbReference type="RefSeq" id="WP_218905791.1">
    <property type="nucleotide sequence ID" value="NZ_JACCBA010000001.1"/>
</dbReference>
<evidence type="ECO:0000313" key="1">
    <source>
        <dbReference type="EMBL" id="NYD51941.1"/>
    </source>
</evidence>